<dbReference type="Proteomes" id="UP000749559">
    <property type="component" value="Unassembled WGS sequence"/>
</dbReference>
<organism evidence="1 2">
    <name type="scientific">Owenia fusiformis</name>
    <name type="common">Polychaete worm</name>
    <dbReference type="NCBI Taxonomy" id="6347"/>
    <lineage>
        <taxon>Eukaryota</taxon>
        <taxon>Metazoa</taxon>
        <taxon>Spiralia</taxon>
        <taxon>Lophotrochozoa</taxon>
        <taxon>Annelida</taxon>
        <taxon>Polychaeta</taxon>
        <taxon>Sedentaria</taxon>
        <taxon>Canalipalpata</taxon>
        <taxon>Sabellida</taxon>
        <taxon>Oweniida</taxon>
        <taxon>Oweniidae</taxon>
        <taxon>Owenia</taxon>
    </lineage>
</organism>
<evidence type="ECO:0000313" key="1">
    <source>
        <dbReference type="EMBL" id="CAH1800651.1"/>
    </source>
</evidence>
<comment type="caution">
    <text evidence="1">The sequence shown here is derived from an EMBL/GenBank/DDBJ whole genome shotgun (WGS) entry which is preliminary data.</text>
</comment>
<evidence type="ECO:0000313" key="2">
    <source>
        <dbReference type="Proteomes" id="UP000749559"/>
    </source>
</evidence>
<feature type="non-terminal residue" evidence="1">
    <location>
        <position position="1"/>
    </location>
</feature>
<dbReference type="SUPFAM" id="SSF47240">
    <property type="entry name" value="Ferritin-like"/>
    <property type="match status" value="1"/>
</dbReference>
<reference evidence="1" key="1">
    <citation type="submission" date="2022-03" db="EMBL/GenBank/DDBJ databases">
        <authorList>
            <person name="Martin C."/>
        </authorList>
    </citation>
    <scope>NUCLEOTIDE SEQUENCE</scope>
</reference>
<proteinExistence type="predicted"/>
<keyword evidence="2" id="KW-1185">Reference proteome</keyword>
<gene>
    <name evidence="1" type="ORF">OFUS_LOCUS24510</name>
</gene>
<dbReference type="InterPro" id="IPR009078">
    <property type="entry name" value="Ferritin-like_SF"/>
</dbReference>
<feature type="non-terminal residue" evidence="1">
    <location>
        <position position="113"/>
    </location>
</feature>
<dbReference type="AlphaFoldDB" id="A0A8J1YB81"/>
<sequence>DPSSTFYKAVKKKSGIFDETTNINDVLDLTGASTEEFFFSSRFVLSKFVFLGDSCFRNTFIRSRTIFRPSIEAGLNDCATQYYALAQTYNYLSHYFRRDTVAFINLAKEFQEG</sequence>
<dbReference type="EMBL" id="CAIIXF020000012">
    <property type="protein sequence ID" value="CAH1800651.1"/>
    <property type="molecule type" value="Genomic_DNA"/>
</dbReference>
<name>A0A8J1YB81_OWEFU</name>
<accession>A0A8J1YB81</accession>
<protein>
    <submittedName>
        <fullName evidence="1">Uncharacterized protein</fullName>
    </submittedName>
</protein>